<dbReference type="GO" id="GO:0034472">
    <property type="term" value="P:snRNA 3'-end processing"/>
    <property type="evidence" value="ECO:0007669"/>
    <property type="project" value="TreeGrafter"/>
</dbReference>
<proteinExistence type="predicted"/>
<keyword evidence="3" id="KW-1185">Reference proteome</keyword>
<dbReference type="Proteomes" id="UP000005237">
    <property type="component" value="Unassembled WGS sequence"/>
</dbReference>
<dbReference type="EnsemblMetazoa" id="CJA34956.1">
    <property type="protein sequence ID" value="CJA34956.1"/>
    <property type="gene ID" value="WBGene00210803"/>
</dbReference>
<dbReference type="Pfam" id="PF14837">
    <property type="entry name" value="INTS5_N"/>
    <property type="match status" value="1"/>
</dbReference>
<feature type="domain" description="Integrator complex subunit 5 N-terminal" evidence="1">
    <location>
        <begin position="50"/>
        <end position="227"/>
    </location>
</feature>
<dbReference type="PANTHER" id="PTHR31697">
    <property type="entry name" value="INTEGRATOR COMPLEX SUBUNIT 5"/>
    <property type="match status" value="1"/>
</dbReference>
<dbReference type="GO" id="GO:0032039">
    <property type="term" value="C:integrator complex"/>
    <property type="evidence" value="ECO:0007669"/>
    <property type="project" value="InterPro"/>
</dbReference>
<reference evidence="3" key="1">
    <citation type="submission" date="2010-08" db="EMBL/GenBank/DDBJ databases">
        <authorList>
            <consortium name="Caenorhabditis japonica Sequencing Consortium"/>
            <person name="Wilson R.K."/>
        </authorList>
    </citation>
    <scope>NUCLEOTIDE SEQUENCE [LARGE SCALE GENOMIC DNA]</scope>
    <source>
        <strain evidence="3">DF5081</strain>
    </source>
</reference>
<evidence type="ECO:0000313" key="2">
    <source>
        <dbReference type="EnsemblMetazoa" id="CJA34956.1"/>
    </source>
</evidence>
<protein>
    <submittedName>
        <fullName evidence="2">INTS5_N domain-containing protein</fullName>
    </submittedName>
</protein>
<dbReference type="PANTHER" id="PTHR31697:SF2">
    <property type="entry name" value="INTEGRATOR COMPLEX SUBUNIT 5"/>
    <property type="match status" value="1"/>
</dbReference>
<organism evidence="2 3">
    <name type="scientific">Caenorhabditis japonica</name>
    <dbReference type="NCBI Taxonomy" id="281687"/>
    <lineage>
        <taxon>Eukaryota</taxon>
        <taxon>Metazoa</taxon>
        <taxon>Ecdysozoa</taxon>
        <taxon>Nematoda</taxon>
        <taxon>Chromadorea</taxon>
        <taxon>Rhabditida</taxon>
        <taxon>Rhabditina</taxon>
        <taxon>Rhabditomorpha</taxon>
        <taxon>Rhabditoidea</taxon>
        <taxon>Rhabditidae</taxon>
        <taxon>Peloderinae</taxon>
        <taxon>Caenorhabditis</taxon>
    </lineage>
</organism>
<sequence>MTMNEPTGDENHRFEAKGKEIPELKQKYIHTSELYESFLQISSFGDVVSIYRNRPYFQNQKKHSLVSPATEVFLNVPASRSAVYHYTGLLVHESVHYWFNKKENNQTLASFSSVKESSVRLLDFFINFFEDSTGSSGLRDVLTWMCELSAELSSRNVGRPAMVHYQQHEKILEIFKSNDVVAKLISLMNLVVIKLIDKNPDACMKVLFETSRHGPQFSWMWLHIATIRNLYVKLILKFC</sequence>
<name>A0A8R1IHV1_CAEJA</name>
<evidence type="ECO:0000259" key="1">
    <source>
        <dbReference type="Pfam" id="PF14837"/>
    </source>
</evidence>
<evidence type="ECO:0000313" key="3">
    <source>
        <dbReference type="Proteomes" id="UP000005237"/>
    </source>
</evidence>
<accession>A0A8R1IHV1</accession>
<dbReference type="AlphaFoldDB" id="A0A8R1IHV1"/>
<dbReference type="InterPro" id="IPR040316">
    <property type="entry name" value="INTS5"/>
</dbReference>
<dbReference type="InterPro" id="IPR029445">
    <property type="entry name" value="INTS5_N"/>
</dbReference>
<reference evidence="2" key="2">
    <citation type="submission" date="2022-06" db="UniProtKB">
        <authorList>
            <consortium name="EnsemblMetazoa"/>
        </authorList>
    </citation>
    <scope>IDENTIFICATION</scope>
    <source>
        <strain evidence="2">DF5081</strain>
    </source>
</reference>